<feature type="compositionally biased region" description="Basic and acidic residues" evidence="2">
    <location>
        <begin position="85"/>
        <end position="112"/>
    </location>
</feature>
<keyword evidence="1" id="KW-0175">Coiled coil</keyword>
<dbReference type="EMBL" id="CAMPGE010007616">
    <property type="protein sequence ID" value="CAI2366531.1"/>
    <property type="molecule type" value="Genomic_DNA"/>
</dbReference>
<evidence type="ECO:0000256" key="1">
    <source>
        <dbReference type="SAM" id="Coils"/>
    </source>
</evidence>
<organism evidence="3 4">
    <name type="scientific">Euplotes crassus</name>
    <dbReference type="NCBI Taxonomy" id="5936"/>
    <lineage>
        <taxon>Eukaryota</taxon>
        <taxon>Sar</taxon>
        <taxon>Alveolata</taxon>
        <taxon>Ciliophora</taxon>
        <taxon>Intramacronucleata</taxon>
        <taxon>Spirotrichea</taxon>
        <taxon>Hypotrichia</taxon>
        <taxon>Euplotida</taxon>
        <taxon>Euplotidae</taxon>
        <taxon>Moneuplotes</taxon>
    </lineage>
</organism>
<keyword evidence="4" id="KW-1185">Reference proteome</keyword>
<dbReference type="Proteomes" id="UP001295684">
    <property type="component" value="Unassembled WGS sequence"/>
</dbReference>
<proteinExistence type="predicted"/>
<gene>
    <name evidence="3" type="ORF">ECRASSUSDP1_LOCUS7804</name>
</gene>
<reference evidence="3" key="1">
    <citation type="submission" date="2023-07" db="EMBL/GenBank/DDBJ databases">
        <authorList>
            <consortium name="AG Swart"/>
            <person name="Singh M."/>
            <person name="Singh A."/>
            <person name="Seah K."/>
            <person name="Emmerich C."/>
        </authorList>
    </citation>
    <scope>NUCLEOTIDE SEQUENCE</scope>
    <source>
        <strain evidence="3">DP1</strain>
    </source>
</reference>
<protein>
    <submittedName>
        <fullName evidence="3">Uncharacterized protein</fullName>
    </submittedName>
</protein>
<feature type="coiled-coil region" evidence="1">
    <location>
        <begin position="162"/>
        <end position="196"/>
    </location>
</feature>
<evidence type="ECO:0000313" key="3">
    <source>
        <dbReference type="EMBL" id="CAI2366531.1"/>
    </source>
</evidence>
<feature type="region of interest" description="Disordered" evidence="2">
    <location>
        <begin position="23"/>
        <end position="150"/>
    </location>
</feature>
<evidence type="ECO:0000313" key="4">
    <source>
        <dbReference type="Proteomes" id="UP001295684"/>
    </source>
</evidence>
<name>A0AAD1UC90_EUPCR</name>
<comment type="caution">
    <text evidence="3">The sequence shown here is derived from an EMBL/GenBank/DDBJ whole genome shotgun (WGS) entry which is preliminary data.</text>
</comment>
<feature type="compositionally biased region" description="Polar residues" evidence="2">
    <location>
        <begin position="113"/>
        <end position="122"/>
    </location>
</feature>
<sequence length="265" mass="30884">MDIREKTRNLREAIKQRLSKGIEEIPSDTSSDLNLLASPESPVIKSPKLPLNTLTDNKEIEENDNLYPESQVILEEETEDNLEVQSKDEQDQELRKELEEEFKNELKLESRQISKQVSNQGLNHEPLPKNHPLSPPKQHAQAPSPPNPKLSLAQEDILHQKILKNEEIKRDNSKEIERLEKEIARLEIRTELKEKGICEFQERESKLDILEQKHREFKFGLRECVLSLKSLQKKSQKIQKKKHKLSKIHKLLIQLIPQLTSESTL</sequence>
<dbReference type="AlphaFoldDB" id="A0AAD1UC90"/>
<accession>A0AAD1UC90</accession>
<evidence type="ECO:0000256" key="2">
    <source>
        <dbReference type="SAM" id="MobiDB-lite"/>
    </source>
</evidence>